<dbReference type="SUPFAM" id="SSF52218">
    <property type="entry name" value="Flavoproteins"/>
    <property type="match status" value="1"/>
</dbReference>
<dbReference type="InterPro" id="IPR010199">
    <property type="entry name" value="CysJ"/>
</dbReference>
<protein>
    <recommendedName>
        <fullName evidence="3">assimilatory sulfite reductase (NADPH)</fullName>
        <ecNumber evidence="3">1.8.1.2</ecNumber>
    </recommendedName>
</protein>
<dbReference type="InterPro" id="IPR017938">
    <property type="entry name" value="Riboflavin_synthase-like_b-brl"/>
</dbReference>
<evidence type="ECO:0000256" key="2">
    <source>
        <dbReference type="ARBA" id="ARBA00001974"/>
    </source>
</evidence>
<dbReference type="InterPro" id="IPR001094">
    <property type="entry name" value="Flavdoxin-like"/>
</dbReference>
<keyword evidence="11 17" id="KW-0560">Oxidoreductase</keyword>
<comment type="cofactor">
    <cofactor evidence="1">
        <name>FMN</name>
        <dbReference type="ChEBI" id="CHEBI:58210"/>
    </cofactor>
</comment>
<dbReference type="Pfam" id="PF00667">
    <property type="entry name" value="FAD_binding_1"/>
    <property type="match status" value="1"/>
</dbReference>
<feature type="compositionally biased region" description="Gly residues" evidence="14">
    <location>
        <begin position="1"/>
        <end position="10"/>
    </location>
</feature>
<keyword evidence="6" id="KW-0285">Flavoprotein</keyword>
<dbReference type="GO" id="GO:0010181">
    <property type="term" value="F:FMN binding"/>
    <property type="evidence" value="ECO:0007669"/>
    <property type="project" value="InterPro"/>
</dbReference>
<organism evidence="17 18">
    <name type="scientific">Lysobacter enzymogenes</name>
    <dbReference type="NCBI Taxonomy" id="69"/>
    <lineage>
        <taxon>Bacteria</taxon>
        <taxon>Pseudomonadati</taxon>
        <taxon>Pseudomonadota</taxon>
        <taxon>Gammaproteobacteria</taxon>
        <taxon>Lysobacterales</taxon>
        <taxon>Lysobacteraceae</taxon>
        <taxon>Lysobacter</taxon>
    </lineage>
</organism>
<dbReference type="Proteomes" id="UP000275910">
    <property type="component" value="Unassembled WGS sequence"/>
</dbReference>
<evidence type="ECO:0000256" key="13">
    <source>
        <dbReference type="ARBA" id="ARBA00052219"/>
    </source>
</evidence>
<evidence type="ECO:0000256" key="8">
    <source>
        <dbReference type="ARBA" id="ARBA00022827"/>
    </source>
</evidence>
<dbReference type="InterPro" id="IPR017927">
    <property type="entry name" value="FAD-bd_FR_type"/>
</dbReference>
<evidence type="ECO:0000256" key="5">
    <source>
        <dbReference type="ARBA" id="ARBA00022605"/>
    </source>
</evidence>
<dbReference type="InterPro" id="IPR039261">
    <property type="entry name" value="FNR_nucleotide-bd"/>
</dbReference>
<evidence type="ECO:0000256" key="11">
    <source>
        <dbReference type="ARBA" id="ARBA00023002"/>
    </source>
</evidence>
<dbReference type="FunFam" id="3.40.50.80:FF:000001">
    <property type="entry name" value="NADPH--cytochrome P450 reductase 1"/>
    <property type="match status" value="1"/>
</dbReference>
<dbReference type="InterPro" id="IPR023173">
    <property type="entry name" value="NADPH_Cyt_P450_Rdtase_alpha"/>
</dbReference>
<dbReference type="PROSITE" id="PS51384">
    <property type="entry name" value="FAD_FR"/>
    <property type="match status" value="1"/>
</dbReference>
<keyword evidence="10" id="KW-0249">Electron transport</keyword>
<dbReference type="EMBL" id="RCTY01000051">
    <property type="protein sequence ID" value="ROU05051.1"/>
    <property type="molecule type" value="Genomic_DNA"/>
</dbReference>
<evidence type="ECO:0000256" key="10">
    <source>
        <dbReference type="ARBA" id="ARBA00022982"/>
    </source>
</evidence>
<dbReference type="CDD" id="cd06199">
    <property type="entry name" value="SiR"/>
    <property type="match status" value="1"/>
</dbReference>
<dbReference type="SUPFAM" id="SSF52343">
    <property type="entry name" value="Ferredoxin reductase-like, C-terminal NADP-linked domain"/>
    <property type="match status" value="1"/>
</dbReference>
<dbReference type="GO" id="GO:0005829">
    <property type="term" value="C:cytosol"/>
    <property type="evidence" value="ECO:0007669"/>
    <property type="project" value="TreeGrafter"/>
</dbReference>
<dbReference type="AlphaFoldDB" id="A0A3N2RCB1"/>
<dbReference type="Gene3D" id="3.40.50.80">
    <property type="entry name" value="Nucleotide-binding domain of ferredoxin-NADP reductase (FNR) module"/>
    <property type="match status" value="1"/>
</dbReference>
<keyword evidence="4" id="KW-0813">Transport</keyword>
<reference evidence="17 18" key="1">
    <citation type="submission" date="2018-10" db="EMBL/GenBank/DDBJ databases">
        <title>The genome of Lysobacter enzymogenes OH11.</title>
        <authorList>
            <person name="Liu F."/>
            <person name="Zhao Y."/>
            <person name="Qian G."/>
            <person name="Chen Y."/>
            <person name="Xu H."/>
        </authorList>
    </citation>
    <scope>NUCLEOTIDE SEQUENCE [LARGE SCALE GENOMIC DNA]</scope>
    <source>
        <strain evidence="17 18">OH11</strain>
    </source>
</reference>
<dbReference type="NCBIfam" id="TIGR01931">
    <property type="entry name" value="cysJ"/>
    <property type="match status" value="1"/>
</dbReference>
<evidence type="ECO:0000256" key="1">
    <source>
        <dbReference type="ARBA" id="ARBA00001917"/>
    </source>
</evidence>
<dbReference type="PROSITE" id="PS50902">
    <property type="entry name" value="FLAVODOXIN_LIKE"/>
    <property type="match status" value="1"/>
</dbReference>
<dbReference type="InterPro" id="IPR001709">
    <property type="entry name" value="Flavoprot_Pyr_Nucl_cyt_Rdtase"/>
</dbReference>
<dbReference type="PANTHER" id="PTHR19384">
    <property type="entry name" value="NITRIC OXIDE SYNTHASE-RELATED"/>
    <property type="match status" value="1"/>
</dbReference>
<dbReference type="GO" id="GO:0019344">
    <property type="term" value="P:cysteine biosynthetic process"/>
    <property type="evidence" value="ECO:0007669"/>
    <property type="project" value="UniProtKB-KW"/>
</dbReference>
<evidence type="ECO:0000256" key="4">
    <source>
        <dbReference type="ARBA" id="ARBA00022448"/>
    </source>
</evidence>
<comment type="caution">
    <text evidence="17">The sequence shown here is derived from an EMBL/GenBank/DDBJ whole genome shotgun (WGS) entry which is preliminary data.</text>
</comment>
<dbReference type="SUPFAM" id="SSF63380">
    <property type="entry name" value="Riboflavin synthase domain-like"/>
    <property type="match status" value="1"/>
</dbReference>
<keyword evidence="12" id="KW-0198">Cysteine biosynthesis</keyword>
<dbReference type="Pfam" id="PF00175">
    <property type="entry name" value="NAD_binding_1"/>
    <property type="match status" value="1"/>
</dbReference>
<evidence type="ECO:0000313" key="17">
    <source>
        <dbReference type="EMBL" id="ROU05051.1"/>
    </source>
</evidence>
<feature type="domain" description="FAD-binding FR-type" evidence="16">
    <location>
        <begin position="316"/>
        <end position="539"/>
    </location>
</feature>
<dbReference type="Gene3D" id="3.40.50.360">
    <property type="match status" value="1"/>
</dbReference>
<dbReference type="GO" id="GO:0050660">
    <property type="term" value="F:flavin adenine dinucleotide binding"/>
    <property type="evidence" value="ECO:0007669"/>
    <property type="project" value="InterPro"/>
</dbReference>
<evidence type="ECO:0000259" key="16">
    <source>
        <dbReference type="PROSITE" id="PS51384"/>
    </source>
</evidence>
<accession>A0A3N2RCB1</accession>
<evidence type="ECO:0000259" key="15">
    <source>
        <dbReference type="PROSITE" id="PS50902"/>
    </source>
</evidence>
<evidence type="ECO:0000256" key="6">
    <source>
        <dbReference type="ARBA" id="ARBA00022630"/>
    </source>
</evidence>
<gene>
    <name evidence="17" type="ORF">D9T17_20980</name>
</gene>
<feature type="region of interest" description="Disordered" evidence="14">
    <location>
        <begin position="1"/>
        <end position="35"/>
    </location>
</feature>
<keyword evidence="5" id="KW-0028">Amino-acid biosynthesis</keyword>
<dbReference type="GO" id="GO:0004783">
    <property type="term" value="F:sulfite reductase (NADPH) activity"/>
    <property type="evidence" value="ECO:0007669"/>
    <property type="project" value="UniProtKB-EC"/>
</dbReference>
<name>A0A3N2RCB1_LYSEN</name>
<evidence type="ECO:0000313" key="18">
    <source>
        <dbReference type="Proteomes" id="UP000275910"/>
    </source>
</evidence>
<dbReference type="InterPro" id="IPR001433">
    <property type="entry name" value="OxRdtase_FAD/NAD-bd"/>
</dbReference>
<keyword evidence="7" id="KW-0288">FMN</keyword>
<dbReference type="PANTHER" id="PTHR19384:SF128">
    <property type="entry name" value="NADPH OXIDOREDUCTASE A"/>
    <property type="match status" value="1"/>
</dbReference>
<dbReference type="Gene3D" id="1.20.990.10">
    <property type="entry name" value="NADPH-cytochrome p450 Reductase, Chain A, domain 3"/>
    <property type="match status" value="1"/>
</dbReference>
<evidence type="ECO:0000256" key="7">
    <source>
        <dbReference type="ARBA" id="ARBA00022643"/>
    </source>
</evidence>
<feature type="domain" description="Flavodoxin-like" evidence="15">
    <location>
        <begin position="145"/>
        <end position="283"/>
    </location>
</feature>
<evidence type="ECO:0000256" key="12">
    <source>
        <dbReference type="ARBA" id="ARBA00023192"/>
    </source>
</evidence>
<evidence type="ECO:0000256" key="9">
    <source>
        <dbReference type="ARBA" id="ARBA00022857"/>
    </source>
</evidence>
<dbReference type="Gene3D" id="2.40.30.10">
    <property type="entry name" value="Translation factors"/>
    <property type="match status" value="1"/>
</dbReference>
<dbReference type="PRINTS" id="PR00369">
    <property type="entry name" value="FLAVODOXIN"/>
</dbReference>
<dbReference type="Pfam" id="PF00258">
    <property type="entry name" value="Flavodoxin_1"/>
    <property type="match status" value="1"/>
</dbReference>
<dbReference type="InterPro" id="IPR003097">
    <property type="entry name" value="CysJ-like_FAD-binding"/>
</dbReference>
<sequence length="690" mass="74012">MAKAGGGSGGAPKRTLPRTPPWIALEIPPDSGRNERKALTNNRASFPRARRGLVACGLRSQTQTATVPAAAPSAALPAPPLAAPPLLAAPLPADRLDSLARLTDGLDRDSLWWLSGYAAGLARSGLAVATAAAPAAVETKTGERLTVVYGSQTGNAKRLAEQLSAQAEAAGLSVRLLRADAYPTRELKGERLLYLVVSTQGDGDPPDDARGLVDFIAGKRAPELKGVHYAVLGLGDSSYPQFCAIGARLDARLAELGATRAFARGDADLDIETVSGPWLQQALAQAKETLKPAAAHLATVTPLRPIAPAAPAHHRDAPFAAELIGNRRLIARASSARGAVAADKDIRHIELSLEDSGLHYQPGDALGLWPRNPPALVQAVLETLQLDGDAAVAHAGQTLPLRQWLGEKRELTKLARPFVASHAAHARSDELNRLLAPDQSASLAELLSRSQVIDLLQRYDGAWSAEELVAALRPLTPRLYSIASSQKAVGEEAHLTVAHVEYESELGLRWGAASHQLASAEEGERLPVFIEANERFRLPADGSRDIVMIGPGTGVAPFRGFVQDRAADGASGRNWLLFGNPHFRTDFLYQTEWQAALKSGQLHRLDLAFSRDQAHKVYVQHRLREHGRALYDWLQNGAHLYVCGDATRMAKDVHAALLAAIAEHGGRGAEDAEEYLNDLQQQGRYARDVY</sequence>
<dbReference type="PRINTS" id="PR00371">
    <property type="entry name" value="FPNCR"/>
</dbReference>
<keyword evidence="9" id="KW-0521">NADP</keyword>
<evidence type="ECO:0000256" key="3">
    <source>
        <dbReference type="ARBA" id="ARBA00012604"/>
    </source>
</evidence>
<comment type="cofactor">
    <cofactor evidence="2">
        <name>FAD</name>
        <dbReference type="ChEBI" id="CHEBI:57692"/>
    </cofactor>
</comment>
<comment type="catalytic activity">
    <reaction evidence="13">
        <text>hydrogen sulfide + 3 NADP(+) + 3 H2O = sulfite + 3 NADPH + 4 H(+)</text>
        <dbReference type="Rhea" id="RHEA:13801"/>
        <dbReference type="ChEBI" id="CHEBI:15377"/>
        <dbReference type="ChEBI" id="CHEBI:15378"/>
        <dbReference type="ChEBI" id="CHEBI:17359"/>
        <dbReference type="ChEBI" id="CHEBI:29919"/>
        <dbReference type="ChEBI" id="CHEBI:57783"/>
        <dbReference type="ChEBI" id="CHEBI:58349"/>
        <dbReference type="EC" id="1.8.1.2"/>
    </reaction>
</comment>
<dbReference type="EC" id="1.8.1.2" evidence="3"/>
<proteinExistence type="predicted"/>
<dbReference type="InterPro" id="IPR008254">
    <property type="entry name" value="Flavodoxin/NO_synth"/>
</dbReference>
<dbReference type="InterPro" id="IPR029039">
    <property type="entry name" value="Flavoprotein-like_sf"/>
</dbReference>
<keyword evidence="8" id="KW-0274">FAD</keyword>
<evidence type="ECO:0000256" key="14">
    <source>
        <dbReference type="SAM" id="MobiDB-lite"/>
    </source>
</evidence>